<dbReference type="PROSITE" id="PS51440">
    <property type="entry name" value="TIM_2"/>
    <property type="match status" value="1"/>
</dbReference>
<comment type="similarity">
    <text evidence="1 3">Belongs to the triosephosphate isomerase family.</text>
</comment>
<proteinExistence type="inferred from homology"/>
<protein>
    <recommendedName>
        <fullName evidence="3">Triosephosphate isomerase</fullName>
        <ecNumber evidence="3">5.3.1.1</ecNumber>
    </recommendedName>
</protein>
<comment type="subunit">
    <text evidence="3">Homodimer.</text>
</comment>
<sequence>MKYVIGNWKANKNISETNLWLNTFLNFDFSHIQNRSTLIICPPFPLIPLVKEKLTGISFIKIGCQNVSFYNQGAYTGEVPAHTLVGLVDYAIVGHSERRQHFNENDDYLISKAKHLQSLNIEPIYCVRGVDDSIPESIKFVAYEPVFAIGTGESDTLDNIISIKHKLKLPDKCLYIYGGSVTDQNAFHFLEQHEIDGVLPGGASLDPKKLYEILNDCP</sequence>
<dbReference type="AlphaFoldDB" id="A0A1F7JI97"/>
<dbReference type="UniPathway" id="UPA00138"/>
<dbReference type="InterPro" id="IPR013785">
    <property type="entry name" value="Aldolase_TIM"/>
</dbReference>
<keyword evidence="3" id="KW-0963">Cytoplasm</keyword>
<keyword evidence="3" id="KW-0324">Glycolysis</keyword>
<reference evidence="4 5" key="1">
    <citation type="journal article" date="2016" name="Nat. Commun.">
        <title>Thousands of microbial genomes shed light on interconnected biogeochemical processes in an aquifer system.</title>
        <authorList>
            <person name="Anantharaman K."/>
            <person name="Brown C.T."/>
            <person name="Hug L.A."/>
            <person name="Sharon I."/>
            <person name="Castelle C.J."/>
            <person name="Probst A.J."/>
            <person name="Thomas B.C."/>
            <person name="Singh A."/>
            <person name="Wilkins M.J."/>
            <person name="Karaoz U."/>
            <person name="Brodie E.L."/>
            <person name="Williams K.H."/>
            <person name="Hubbard S.S."/>
            <person name="Banfield J.F."/>
        </authorList>
    </citation>
    <scope>NUCLEOTIDE SEQUENCE [LARGE SCALE GENOMIC DNA]</scope>
</reference>
<evidence type="ECO:0000256" key="3">
    <source>
        <dbReference type="RuleBase" id="RU363013"/>
    </source>
</evidence>
<dbReference type="GO" id="GO:0019563">
    <property type="term" value="P:glycerol catabolic process"/>
    <property type="evidence" value="ECO:0007669"/>
    <property type="project" value="TreeGrafter"/>
</dbReference>
<gene>
    <name evidence="4" type="ORF">A3H78_04525</name>
</gene>
<dbReference type="GO" id="GO:0004807">
    <property type="term" value="F:triose-phosphate isomerase activity"/>
    <property type="evidence" value="ECO:0007669"/>
    <property type="project" value="UniProtKB-EC"/>
</dbReference>
<dbReference type="Proteomes" id="UP000177418">
    <property type="component" value="Unassembled WGS sequence"/>
</dbReference>
<keyword evidence="3" id="KW-0312">Gluconeogenesis</keyword>
<dbReference type="CDD" id="cd00311">
    <property type="entry name" value="TIM"/>
    <property type="match status" value="1"/>
</dbReference>
<dbReference type="PANTHER" id="PTHR21139">
    <property type="entry name" value="TRIOSEPHOSPHATE ISOMERASE"/>
    <property type="match status" value="1"/>
</dbReference>
<comment type="pathway">
    <text evidence="3">Carbohydrate degradation; glycolysis; D-glyceraldehyde 3-phosphate from glycerone phosphate: step 1/1.</text>
</comment>
<organism evidence="4 5">
    <name type="scientific">Candidatus Roizmanbacteria bacterium RIFCSPLOWO2_02_FULL_36_11</name>
    <dbReference type="NCBI Taxonomy" id="1802071"/>
    <lineage>
        <taxon>Bacteria</taxon>
        <taxon>Candidatus Roizmaniibacteriota</taxon>
    </lineage>
</organism>
<evidence type="ECO:0000256" key="1">
    <source>
        <dbReference type="ARBA" id="ARBA00007422"/>
    </source>
</evidence>
<comment type="caution">
    <text evidence="4">The sequence shown here is derived from an EMBL/GenBank/DDBJ whole genome shotgun (WGS) entry which is preliminary data.</text>
</comment>
<dbReference type="InterPro" id="IPR000652">
    <property type="entry name" value="Triosephosphate_isomerase"/>
</dbReference>
<dbReference type="EC" id="5.3.1.1" evidence="3"/>
<evidence type="ECO:0000313" key="5">
    <source>
        <dbReference type="Proteomes" id="UP000177418"/>
    </source>
</evidence>
<dbReference type="GO" id="GO:0046166">
    <property type="term" value="P:glyceraldehyde-3-phosphate biosynthetic process"/>
    <property type="evidence" value="ECO:0007669"/>
    <property type="project" value="TreeGrafter"/>
</dbReference>
<dbReference type="GO" id="GO:0006094">
    <property type="term" value="P:gluconeogenesis"/>
    <property type="evidence" value="ECO:0007669"/>
    <property type="project" value="UniProtKB-UniPathway"/>
</dbReference>
<dbReference type="UniPathway" id="UPA00109">
    <property type="reaction ID" value="UER00189"/>
</dbReference>
<accession>A0A1F7JI97</accession>
<evidence type="ECO:0000256" key="2">
    <source>
        <dbReference type="ARBA" id="ARBA00023235"/>
    </source>
</evidence>
<dbReference type="InterPro" id="IPR035990">
    <property type="entry name" value="TIM_sf"/>
</dbReference>
<dbReference type="SUPFAM" id="SSF51351">
    <property type="entry name" value="Triosephosphate isomerase (TIM)"/>
    <property type="match status" value="1"/>
</dbReference>
<dbReference type="PANTHER" id="PTHR21139:SF42">
    <property type="entry name" value="TRIOSEPHOSPHATE ISOMERASE"/>
    <property type="match status" value="1"/>
</dbReference>
<dbReference type="GO" id="GO:0005829">
    <property type="term" value="C:cytosol"/>
    <property type="evidence" value="ECO:0007669"/>
    <property type="project" value="TreeGrafter"/>
</dbReference>
<comment type="catalytic activity">
    <reaction evidence="3">
        <text>D-glyceraldehyde 3-phosphate = dihydroxyacetone phosphate</text>
        <dbReference type="Rhea" id="RHEA:18585"/>
        <dbReference type="ChEBI" id="CHEBI:57642"/>
        <dbReference type="ChEBI" id="CHEBI:59776"/>
        <dbReference type="EC" id="5.3.1.1"/>
    </reaction>
</comment>
<dbReference type="Gene3D" id="3.20.20.70">
    <property type="entry name" value="Aldolase class I"/>
    <property type="match status" value="2"/>
</dbReference>
<dbReference type="EMBL" id="MGAV01000007">
    <property type="protein sequence ID" value="OGK55336.1"/>
    <property type="molecule type" value="Genomic_DNA"/>
</dbReference>
<name>A0A1F7JI97_9BACT</name>
<dbReference type="GO" id="GO:0006096">
    <property type="term" value="P:glycolytic process"/>
    <property type="evidence" value="ECO:0007669"/>
    <property type="project" value="UniProtKB-UniPathway"/>
</dbReference>
<comment type="pathway">
    <text evidence="3">Carbohydrate biosynthesis; gluconeogenesis.</text>
</comment>
<comment type="subcellular location">
    <subcellularLocation>
        <location evidence="3">Cytoplasm</location>
    </subcellularLocation>
</comment>
<evidence type="ECO:0000313" key="4">
    <source>
        <dbReference type="EMBL" id="OGK55336.1"/>
    </source>
</evidence>
<dbReference type="Pfam" id="PF00121">
    <property type="entry name" value="TIM"/>
    <property type="match status" value="2"/>
</dbReference>
<keyword evidence="2 3" id="KW-0413">Isomerase</keyword>